<dbReference type="Proteomes" id="UP001157418">
    <property type="component" value="Unassembled WGS sequence"/>
</dbReference>
<reference evidence="1 2" key="1">
    <citation type="submission" date="2022-01" db="EMBL/GenBank/DDBJ databases">
        <authorList>
            <person name="Xiong W."/>
            <person name="Schranz E."/>
        </authorList>
    </citation>
    <scope>NUCLEOTIDE SEQUENCE [LARGE SCALE GENOMIC DNA]</scope>
</reference>
<sequence>MLLKGLANTWFQRQGKRFLVAYANIKDTTRPLTLKCQNVTKKQKVIQTQNSMNIQVGGEDDVMGDAVEPQAQEVMRVNEYEEVVRVNEAEELVRVNEGEELGRVNEVVGHVYSRG</sequence>
<comment type="caution">
    <text evidence="1">The sequence shown here is derived from an EMBL/GenBank/DDBJ whole genome shotgun (WGS) entry which is preliminary data.</text>
</comment>
<evidence type="ECO:0000313" key="1">
    <source>
        <dbReference type="EMBL" id="CAH1444998.1"/>
    </source>
</evidence>
<protein>
    <submittedName>
        <fullName evidence="1">Uncharacterized protein</fullName>
    </submittedName>
</protein>
<dbReference type="EMBL" id="CAKMRJ010005523">
    <property type="protein sequence ID" value="CAH1444998.1"/>
    <property type="molecule type" value="Genomic_DNA"/>
</dbReference>
<keyword evidence="2" id="KW-1185">Reference proteome</keyword>
<dbReference type="AlphaFoldDB" id="A0AAU9P425"/>
<name>A0AAU9P425_9ASTR</name>
<accession>A0AAU9P425</accession>
<gene>
    <name evidence="1" type="ORF">LVIROSA_LOCUS30792</name>
</gene>
<evidence type="ECO:0000313" key="2">
    <source>
        <dbReference type="Proteomes" id="UP001157418"/>
    </source>
</evidence>
<organism evidence="1 2">
    <name type="scientific">Lactuca virosa</name>
    <dbReference type="NCBI Taxonomy" id="75947"/>
    <lineage>
        <taxon>Eukaryota</taxon>
        <taxon>Viridiplantae</taxon>
        <taxon>Streptophyta</taxon>
        <taxon>Embryophyta</taxon>
        <taxon>Tracheophyta</taxon>
        <taxon>Spermatophyta</taxon>
        <taxon>Magnoliopsida</taxon>
        <taxon>eudicotyledons</taxon>
        <taxon>Gunneridae</taxon>
        <taxon>Pentapetalae</taxon>
        <taxon>asterids</taxon>
        <taxon>campanulids</taxon>
        <taxon>Asterales</taxon>
        <taxon>Asteraceae</taxon>
        <taxon>Cichorioideae</taxon>
        <taxon>Cichorieae</taxon>
        <taxon>Lactucinae</taxon>
        <taxon>Lactuca</taxon>
    </lineage>
</organism>
<proteinExistence type="predicted"/>